<reference evidence="3 4" key="1">
    <citation type="submission" date="2022-10" db="EMBL/GenBank/DDBJ databases">
        <title>The complete genomes of actinobacterial strains from the NBC collection.</title>
        <authorList>
            <person name="Joergensen T.S."/>
            <person name="Alvarez Arevalo M."/>
            <person name="Sterndorff E.B."/>
            <person name="Faurdal D."/>
            <person name="Vuksanovic O."/>
            <person name="Mourched A.-S."/>
            <person name="Charusanti P."/>
            <person name="Shaw S."/>
            <person name="Blin K."/>
            <person name="Weber T."/>
        </authorList>
    </citation>
    <scope>NUCLEOTIDE SEQUENCE [LARGE SCALE GENOMIC DNA]</scope>
    <source>
        <strain evidence="3 4">NBC_00156</strain>
    </source>
</reference>
<name>A0ABZ1KZJ6_STRAH</name>
<evidence type="ECO:0000256" key="1">
    <source>
        <dbReference type="SAM" id="Coils"/>
    </source>
</evidence>
<feature type="region of interest" description="Disordered" evidence="2">
    <location>
        <begin position="84"/>
        <end position="104"/>
    </location>
</feature>
<sequence length="612" mass="66434">MGPSFVIEKLEFQRGDVWQVRYIKGLVAFLVGHSGAGKSTALEALLYPLGLTTATIMPEVSACRQIRLTFRVASTRWQVTRSGSNPRARVSVKNLDDDTEPERSLPVKNAKAGEVTAGAFILGLLGLPQAARGATRLELDDYYNTVLALRQHTIAFAFLGGAKDDVRILVLEVILGLWDADLAGLEKNAAETASSFNKAKADLAAFKKLRDKGGLADPDRVRSDYEQKQREHAAAANAWQKADAALKSAVGEHGRLIALHKAADADRRKTAKQATVAHEKLQGATAEHARAEGALGELLTPPSEDCTNCGQPLPEREPGRCRQCGQVCRDAADQRERKIAAAGARVERLRMKLRSLEAALTAAIAAAEKAEDTAAAALQARDTYDQHDLQPARAAAQQAEKTAHGLSRDVARLKQWLESSDYINTQQQVIDAAKASMEKAEAARDAALAAHEVRRKEVVARWTELFLVRLQQINPDVETAYIDSTDFTIRVKERDNPDKTFAESSVAGSPRVITNVAMLLSLRDLGRTDPAVRVPPLMIIDSPLADLGAVDQTTGLRLIDTLIDIADDSSPDGYACQVIAAINDPLPHPYPGVREIPVATDNRFFDHAPRSA</sequence>
<keyword evidence="4" id="KW-1185">Reference proteome</keyword>
<protein>
    <recommendedName>
        <fullName evidence="5">Rad50/SbcC-type AAA domain-containing protein</fullName>
    </recommendedName>
</protein>
<feature type="coiled-coil region" evidence="1">
    <location>
        <begin position="423"/>
        <end position="450"/>
    </location>
</feature>
<evidence type="ECO:0000313" key="3">
    <source>
        <dbReference type="EMBL" id="WTQ85610.1"/>
    </source>
</evidence>
<accession>A0ABZ1KZJ6</accession>
<evidence type="ECO:0000313" key="4">
    <source>
        <dbReference type="Proteomes" id="UP001622557"/>
    </source>
</evidence>
<dbReference type="SUPFAM" id="SSF52540">
    <property type="entry name" value="P-loop containing nucleoside triphosphate hydrolases"/>
    <property type="match status" value="1"/>
</dbReference>
<dbReference type="InterPro" id="IPR027417">
    <property type="entry name" value="P-loop_NTPase"/>
</dbReference>
<evidence type="ECO:0008006" key="5">
    <source>
        <dbReference type="Google" id="ProtNLM"/>
    </source>
</evidence>
<dbReference type="Proteomes" id="UP001622557">
    <property type="component" value="Chromosome"/>
</dbReference>
<proteinExistence type="predicted"/>
<dbReference type="GeneID" id="97286242"/>
<evidence type="ECO:0000256" key="2">
    <source>
        <dbReference type="SAM" id="MobiDB-lite"/>
    </source>
</evidence>
<organism evidence="3 4">
    <name type="scientific">Streptomyces achromogenes</name>
    <dbReference type="NCBI Taxonomy" id="67255"/>
    <lineage>
        <taxon>Bacteria</taxon>
        <taxon>Bacillati</taxon>
        <taxon>Actinomycetota</taxon>
        <taxon>Actinomycetes</taxon>
        <taxon>Kitasatosporales</taxon>
        <taxon>Streptomycetaceae</taxon>
        <taxon>Streptomyces</taxon>
    </lineage>
</organism>
<dbReference type="Gene3D" id="3.40.50.300">
    <property type="entry name" value="P-loop containing nucleotide triphosphate hydrolases"/>
    <property type="match status" value="1"/>
</dbReference>
<keyword evidence="1" id="KW-0175">Coiled coil</keyword>
<feature type="coiled-coil region" evidence="1">
    <location>
        <begin position="339"/>
        <end position="373"/>
    </location>
</feature>
<dbReference type="RefSeq" id="WP_405454370.1">
    <property type="nucleotide sequence ID" value="NZ_CP108164.1"/>
</dbReference>
<dbReference type="EMBL" id="CP108164">
    <property type="protein sequence ID" value="WTQ85610.1"/>
    <property type="molecule type" value="Genomic_DNA"/>
</dbReference>
<gene>
    <name evidence="3" type="ORF">OG350_37395</name>
</gene>